<feature type="compositionally biased region" description="Basic and acidic residues" evidence="1">
    <location>
        <begin position="193"/>
        <end position="204"/>
    </location>
</feature>
<dbReference type="AlphaFoldDB" id="A0A1G2GZI2"/>
<proteinExistence type="predicted"/>
<dbReference type="Proteomes" id="UP000177954">
    <property type="component" value="Unassembled WGS sequence"/>
</dbReference>
<accession>A0A1G2GZI2</accession>
<comment type="caution">
    <text evidence="3">The sequence shown here is derived from an EMBL/GenBank/DDBJ whole genome shotgun (WGS) entry which is preliminary data.</text>
</comment>
<protein>
    <submittedName>
        <fullName evidence="3">Uncharacterized protein</fullName>
    </submittedName>
</protein>
<sequence>MQIFFWALGALLFLLPQTASAATLLLNMNLTTQEHEQIIRKHIEHAFKEAAPGSTCTVDFALMVFGNVPIFDVDGSLIRTDPIVRSKVIVVRYTAPPPYAVSTVPLKRVYNLIRRPFQWNKEIQGYIRVTDPAQGQKMTDKDMNVIDKNVPPRPALEGREIGTQVLAPFYIVLTDEPGLPEKLQQLPPVPPPRDFREAGELNHT</sequence>
<gene>
    <name evidence="3" type="ORF">A3J04_02785</name>
</gene>
<dbReference type="EMBL" id="MHNZ01000037">
    <property type="protein sequence ID" value="OGZ55148.1"/>
    <property type="molecule type" value="Genomic_DNA"/>
</dbReference>
<feature type="signal peptide" evidence="2">
    <location>
        <begin position="1"/>
        <end position="21"/>
    </location>
</feature>
<reference evidence="3 4" key="1">
    <citation type="journal article" date="2016" name="Nat. Commun.">
        <title>Thousands of microbial genomes shed light on interconnected biogeochemical processes in an aquifer system.</title>
        <authorList>
            <person name="Anantharaman K."/>
            <person name="Brown C.T."/>
            <person name="Hug L.A."/>
            <person name="Sharon I."/>
            <person name="Castelle C.J."/>
            <person name="Probst A.J."/>
            <person name="Thomas B.C."/>
            <person name="Singh A."/>
            <person name="Wilkins M.J."/>
            <person name="Karaoz U."/>
            <person name="Brodie E.L."/>
            <person name="Williams K.H."/>
            <person name="Hubbard S.S."/>
            <person name="Banfield J.F."/>
        </authorList>
    </citation>
    <scope>NUCLEOTIDE SEQUENCE [LARGE SCALE GENOMIC DNA]</scope>
</reference>
<keyword evidence="2" id="KW-0732">Signal</keyword>
<feature type="chain" id="PRO_5009583025" evidence="2">
    <location>
        <begin position="22"/>
        <end position="204"/>
    </location>
</feature>
<evidence type="ECO:0000313" key="3">
    <source>
        <dbReference type="EMBL" id="OGZ55148.1"/>
    </source>
</evidence>
<feature type="region of interest" description="Disordered" evidence="1">
    <location>
        <begin position="181"/>
        <end position="204"/>
    </location>
</feature>
<evidence type="ECO:0000313" key="4">
    <source>
        <dbReference type="Proteomes" id="UP000177954"/>
    </source>
</evidence>
<organism evidence="3 4">
    <name type="scientific">Candidatus Ryanbacteria bacterium RIFCSPLOWO2_02_FULL_47_14</name>
    <dbReference type="NCBI Taxonomy" id="1802129"/>
    <lineage>
        <taxon>Bacteria</taxon>
        <taxon>Candidatus Ryaniibacteriota</taxon>
    </lineage>
</organism>
<evidence type="ECO:0000256" key="1">
    <source>
        <dbReference type="SAM" id="MobiDB-lite"/>
    </source>
</evidence>
<name>A0A1G2GZI2_9BACT</name>
<evidence type="ECO:0000256" key="2">
    <source>
        <dbReference type="SAM" id="SignalP"/>
    </source>
</evidence>